<accession>Q4UIJ7</accession>
<evidence type="ECO:0000313" key="2">
    <source>
        <dbReference type="EMBL" id="CAI73092.1"/>
    </source>
</evidence>
<feature type="transmembrane region" description="Helical" evidence="1">
    <location>
        <begin position="349"/>
        <end position="368"/>
    </location>
</feature>
<protein>
    <submittedName>
        <fullName evidence="2">Tpr-related protein family member, putative</fullName>
    </submittedName>
</protein>
<dbReference type="InParanoid" id="Q4UIJ7"/>
<name>Q4UIJ7_THEAN</name>
<dbReference type="STRING" id="5874.Q4UIJ7"/>
<feature type="transmembrane region" description="Helical" evidence="1">
    <location>
        <begin position="518"/>
        <end position="537"/>
    </location>
</feature>
<dbReference type="GeneID" id="3864190"/>
<organism evidence="2 3">
    <name type="scientific">Theileria annulata</name>
    <dbReference type="NCBI Taxonomy" id="5874"/>
    <lineage>
        <taxon>Eukaryota</taxon>
        <taxon>Sar</taxon>
        <taxon>Alveolata</taxon>
        <taxon>Apicomplexa</taxon>
        <taxon>Aconoidasida</taxon>
        <taxon>Piroplasmida</taxon>
        <taxon>Theileriidae</taxon>
        <taxon>Theileria</taxon>
    </lineage>
</organism>
<gene>
    <name evidence="2" type="ORF">TA16795</name>
</gene>
<feature type="transmembrane region" description="Helical" evidence="1">
    <location>
        <begin position="402"/>
        <end position="425"/>
    </location>
</feature>
<proteinExistence type="predicted"/>
<evidence type="ECO:0000256" key="1">
    <source>
        <dbReference type="SAM" id="Phobius"/>
    </source>
</evidence>
<dbReference type="KEGG" id="tan:TA16795"/>
<dbReference type="EMBL" id="CR940347">
    <property type="protein sequence ID" value="CAI73092.1"/>
    <property type="molecule type" value="Genomic_DNA"/>
</dbReference>
<feature type="transmembrane region" description="Helical" evidence="1">
    <location>
        <begin position="639"/>
        <end position="658"/>
    </location>
</feature>
<keyword evidence="1" id="KW-0812">Transmembrane</keyword>
<feature type="transmembrane region" description="Helical" evidence="1">
    <location>
        <begin position="437"/>
        <end position="460"/>
    </location>
</feature>
<feature type="transmembrane region" description="Helical" evidence="1">
    <location>
        <begin position="606"/>
        <end position="627"/>
    </location>
</feature>
<feature type="transmembrane region" description="Helical" evidence="1">
    <location>
        <begin position="375"/>
        <end position="396"/>
    </location>
</feature>
<keyword evidence="1" id="KW-1133">Transmembrane helix</keyword>
<keyword evidence="1" id="KW-0472">Membrane</keyword>
<dbReference type="Proteomes" id="UP000001950">
    <property type="component" value="Chromosome 1"/>
</dbReference>
<dbReference type="AlphaFoldDB" id="Q4UIJ7"/>
<dbReference type="OrthoDB" id="364817at2759"/>
<feature type="transmembrane region" description="Helical" evidence="1">
    <location>
        <begin position="480"/>
        <end position="498"/>
    </location>
</feature>
<evidence type="ECO:0000313" key="3">
    <source>
        <dbReference type="Proteomes" id="UP000001950"/>
    </source>
</evidence>
<dbReference type="RefSeq" id="XP_953770.1">
    <property type="nucleotide sequence ID" value="XM_948677.1"/>
</dbReference>
<sequence length="702" mass="79048">MAGDDPIKIVNYTFAGLSMMLNIRLVYSASPYALLRFKLPENLFSVFVRVMASSLELWCLPSMVIGNIMDVVDKYIHEPHEQRQYDDAPKYDVGGDRLRLKAEELEKVAKALQTKATIAGGNLVNVGTKAQALASAAGNLANNSGNADSVIDNYNTLEGEYNKLSPANKAEQDKVSKEFNAVKEIYDRMLNVKKAKLLQAQVGEQVGVGVNQKIWHHANELYKKANGLASADKLKPELIKLAEALKNAIGESTDVDGLQKALKELKDAGTDPKELITKAKEVIQKYNVVKDAYGKVSEKKTEYTGAGANSQYGPVESQFQALEGAYNKGKCKAISLIYDKEHIRYQSIFWSWCNFFTFVILFIVFIPGDQGHVTVFYWVIAASGFVFGINMVMVYAMEYEYFPWYIAGENSFPIITSFMHYVSTLMFGNRRKWNSDYIVVLVDMVISLAISLTAASLWTYCYIKPSTHEYFGPSSINGAIVSPILMVLVGMGLVYAIYPAIAPGMIVPFYLIDKIEMVLLILTTFPPLIFATLRKLYGFQDPKQPMCGWSNPTVFWKPDADGRFWHTFDILMPLQISLAFIFIYSLHYRDSHISRAIINQPKMSTFLSIVFYMCHEVMLALGFPGMIGNNGGDMVMLPIQLIGAFLMVLLAFYSIGYITEYKRHDPSQWPTEAMTKWNALCYWLKMASKITNKNFKQLFTTD</sequence>
<reference evidence="2 3" key="1">
    <citation type="journal article" date="2005" name="Science">
        <title>Genome of the host-cell transforming parasite Theileria annulata compared with T. parva.</title>
        <authorList>
            <person name="Pain A."/>
            <person name="Renauld H."/>
            <person name="Berriman M."/>
            <person name="Murphy L."/>
            <person name="Yeats C.A."/>
            <person name="Weir W."/>
            <person name="Kerhornou A."/>
            <person name="Aslett M."/>
            <person name="Bishop R."/>
            <person name="Bouchier C."/>
            <person name="Cochet M."/>
            <person name="Coulson R.M.R."/>
            <person name="Cronin A."/>
            <person name="de Villiers E.P."/>
            <person name="Fraser A."/>
            <person name="Fosker N."/>
            <person name="Gardner M."/>
            <person name="Goble A."/>
            <person name="Griffiths-Jones S."/>
            <person name="Harris D.E."/>
            <person name="Katzer F."/>
            <person name="Larke N."/>
            <person name="Lord A."/>
            <person name="Maser P."/>
            <person name="McKellar S."/>
            <person name="Mooney P."/>
            <person name="Morton F."/>
            <person name="Nene V."/>
            <person name="O'Neil S."/>
            <person name="Price C."/>
            <person name="Quail M.A."/>
            <person name="Rabbinowitsch E."/>
            <person name="Rawlings N.D."/>
            <person name="Rutter S."/>
            <person name="Saunders D."/>
            <person name="Seeger K."/>
            <person name="Shah T."/>
            <person name="Squares R."/>
            <person name="Squares S."/>
            <person name="Tivey A."/>
            <person name="Walker A.R."/>
            <person name="Woodward J."/>
            <person name="Dobbelaere D.A.E."/>
            <person name="Langsley G."/>
            <person name="Rajandream M.A."/>
            <person name="McKeever D."/>
            <person name="Shiels B."/>
            <person name="Tait A."/>
            <person name="Barrell B.G."/>
            <person name="Hall N."/>
        </authorList>
    </citation>
    <scope>NUCLEOTIDE SEQUENCE [LARGE SCALE GENOMIC DNA]</scope>
    <source>
        <strain evidence="3">Ankara</strain>
    </source>
</reference>
<dbReference type="VEuPathDB" id="PiroplasmaDB:TA16795"/>
<feature type="transmembrane region" description="Helical" evidence="1">
    <location>
        <begin position="564"/>
        <end position="586"/>
    </location>
</feature>
<keyword evidence="3" id="KW-1185">Reference proteome</keyword>